<dbReference type="OrthoDB" id="9976809at2"/>
<accession>A0A3N4HEZ2</accession>
<dbReference type="AlphaFoldDB" id="A0A3N4HEZ2"/>
<evidence type="ECO:0000313" key="2">
    <source>
        <dbReference type="Proteomes" id="UP000273977"/>
    </source>
</evidence>
<evidence type="ECO:0000313" key="1">
    <source>
        <dbReference type="EMBL" id="RPA65034.1"/>
    </source>
</evidence>
<dbReference type="Proteomes" id="UP000273977">
    <property type="component" value="Unassembled WGS sequence"/>
</dbReference>
<organism evidence="1 2">
    <name type="scientific">Aerococcus agrisoli</name>
    <dbReference type="NCBI Taxonomy" id="2487350"/>
    <lineage>
        <taxon>Bacteria</taxon>
        <taxon>Bacillati</taxon>
        <taxon>Bacillota</taxon>
        <taxon>Bacilli</taxon>
        <taxon>Lactobacillales</taxon>
        <taxon>Aerococcaceae</taxon>
        <taxon>Aerococcus</taxon>
    </lineage>
</organism>
<comment type="caution">
    <text evidence="1">The sequence shown here is derived from an EMBL/GenBank/DDBJ whole genome shotgun (WGS) entry which is preliminary data.</text>
</comment>
<name>A0A3N4HEZ2_9LACT</name>
<protein>
    <submittedName>
        <fullName evidence="1">Uncharacterized protein</fullName>
    </submittedName>
</protein>
<gene>
    <name evidence="1" type="ORF">EF384_01080</name>
</gene>
<proteinExistence type="predicted"/>
<dbReference type="EMBL" id="RKMG01000002">
    <property type="protein sequence ID" value="RPA65034.1"/>
    <property type="molecule type" value="Genomic_DNA"/>
</dbReference>
<reference evidence="1 2" key="1">
    <citation type="submission" date="2018-11" db="EMBL/GenBank/DDBJ databases">
        <title>Aerococcus sp. SJQ22, whole genome shotgun sequence.</title>
        <authorList>
            <person name="Sun L."/>
            <person name="Gao X."/>
            <person name="Chen W."/>
            <person name="Huang K."/>
        </authorList>
    </citation>
    <scope>NUCLEOTIDE SEQUENCE [LARGE SCALE GENOMIC DNA]</scope>
    <source>
        <strain evidence="1 2">SJQ22</strain>
    </source>
</reference>
<keyword evidence="2" id="KW-1185">Reference proteome</keyword>
<sequence length="101" mass="11585">MALNAQKTTFIISRIKNGVEEVAQYNDYNGTIYWYSNPDSATDFEDLELAKGMLQVQDMMAKLTKQDVTFKLYQLDAETYEINTDGERVLVEEETPTEETA</sequence>
<dbReference type="RefSeq" id="WP_123779138.1">
    <property type="nucleotide sequence ID" value="NZ_RKMG01000002.1"/>
</dbReference>